<dbReference type="OrthoDB" id="9872387at2"/>
<dbReference type="EMBL" id="JRMQ02000016">
    <property type="protein sequence ID" value="TLD99895.1"/>
    <property type="molecule type" value="Genomic_DNA"/>
</dbReference>
<reference evidence="1 2" key="1">
    <citation type="journal article" date="2014" name="Genome Announc.">
        <title>Draft genome sequences of eight enterohepatic helicobacter species isolated from both laboratory and wild rodents.</title>
        <authorList>
            <person name="Sheh A."/>
            <person name="Shen Z."/>
            <person name="Fox J.G."/>
        </authorList>
    </citation>
    <scope>NUCLEOTIDE SEQUENCE [LARGE SCALE GENOMIC DNA]</scope>
    <source>
        <strain evidence="1 2">MIT 01-6451</strain>
    </source>
</reference>
<gene>
    <name evidence="1" type="ORF">LS65_008950</name>
</gene>
<protein>
    <submittedName>
        <fullName evidence="1">Uncharacterized protein</fullName>
    </submittedName>
</protein>
<name>A0A4U8TIM6_9HELI</name>
<organism evidence="1 2">
    <name type="scientific">Helicobacter japonicus</name>
    <dbReference type="NCBI Taxonomy" id="425400"/>
    <lineage>
        <taxon>Bacteria</taxon>
        <taxon>Pseudomonadati</taxon>
        <taxon>Campylobacterota</taxon>
        <taxon>Epsilonproteobacteria</taxon>
        <taxon>Campylobacterales</taxon>
        <taxon>Helicobacteraceae</taxon>
        <taxon>Helicobacter</taxon>
    </lineage>
</organism>
<proteinExistence type="predicted"/>
<comment type="caution">
    <text evidence="1">The sequence shown here is derived from an EMBL/GenBank/DDBJ whole genome shotgun (WGS) entry which is preliminary data.</text>
</comment>
<sequence>MKKEEIRQAVETSMNKVFGGNMRPNEGKIENHSSDSLKEYYLGLAHNDKEAQRLQQAKIESIKKLDLEQICKDIDE</sequence>
<accession>A0A4U8TIM6</accession>
<evidence type="ECO:0000313" key="2">
    <source>
        <dbReference type="Proteomes" id="UP000029707"/>
    </source>
</evidence>
<keyword evidence="2" id="KW-1185">Reference proteome</keyword>
<evidence type="ECO:0000313" key="1">
    <source>
        <dbReference type="EMBL" id="TLD99895.1"/>
    </source>
</evidence>
<dbReference type="AlphaFoldDB" id="A0A4U8TIM6"/>
<dbReference type="Proteomes" id="UP000029707">
    <property type="component" value="Unassembled WGS sequence"/>
</dbReference>
<dbReference type="RefSeq" id="WP_034363831.1">
    <property type="nucleotide sequence ID" value="NZ_CAJUDB010000013.1"/>
</dbReference>